<dbReference type="RefSeq" id="WP_147080356.1">
    <property type="nucleotide sequence ID" value="NZ_BJZT01000035.1"/>
</dbReference>
<feature type="region of interest" description="Disordered" evidence="1">
    <location>
        <begin position="74"/>
        <end position="97"/>
    </location>
</feature>
<evidence type="ECO:0000313" key="3">
    <source>
        <dbReference type="Proteomes" id="UP000321258"/>
    </source>
</evidence>
<evidence type="ECO:0000313" key="2">
    <source>
        <dbReference type="EMBL" id="GEP00762.1"/>
    </source>
</evidence>
<dbReference type="OrthoDB" id="9814826at2"/>
<gene>
    <name evidence="2" type="ORF">MHA02_31490</name>
</gene>
<name>A0A512ISS3_9HYPH</name>
<comment type="caution">
    <text evidence="2">The sequence shown here is derived from an EMBL/GenBank/DDBJ whole genome shotgun (WGS) entry which is preliminary data.</text>
</comment>
<accession>A0A512ISS3</accession>
<protein>
    <submittedName>
        <fullName evidence="2">Uncharacterized protein</fullName>
    </submittedName>
</protein>
<sequence length="97" mass="10368">MPISETDIVLADPAALAARLIHHLVEHEVAFETRGGGTVADLGRGNGRLMVPARIGHRAAARMRKAEQPHRAVVPLNHGHGRGNGLSRRLLGKRHGG</sequence>
<evidence type="ECO:0000256" key="1">
    <source>
        <dbReference type="SAM" id="MobiDB-lite"/>
    </source>
</evidence>
<dbReference type="EMBL" id="BJZT01000035">
    <property type="protein sequence ID" value="GEP00762.1"/>
    <property type="molecule type" value="Genomic_DNA"/>
</dbReference>
<keyword evidence="3" id="KW-1185">Reference proteome</keyword>
<reference evidence="2 3" key="1">
    <citation type="submission" date="2019-07" db="EMBL/GenBank/DDBJ databases">
        <title>Whole genome shotgun sequence of Methylobacterium haplocladii NBRC 107714.</title>
        <authorList>
            <person name="Hosoyama A."/>
            <person name="Uohara A."/>
            <person name="Ohji S."/>
            <person name="Ichikawa N."/>
        </authorList>
    </citation>
    <scope>NUCLEOTIDE SEQUENCE [LARGE SCALE GENOMIC DNA]</scope>
    <source>
        <strain evidence="2 3">NBRC 107714</strain>
    </source>
</reference>
<proteinExistence type="predicted"/>
<dbReference type="AlphaFoldDB" id="A0A512ISS3"/>
<dbReference type="Proteomes" id="UP000321258">
    <property type="component" value="Unassembled WGS sequence"/>
</dbReference>
<organism evidence="2 3">
    <name type="scientific">Methylobacterium haplocladii</name>
    <dbReference type="NCBI Taxonomy" id="1176176"/>
    <lineage>
        <taxon>Bacteria</taxon>
        <taxon>Pseudomonadati</taxon>
        <taxon>Pseudomonadota</taxon>
        <taxon>Alphaproteobacteria</taxon>
        <taxon>Hyphomicrobiales</taxon>
        <taxon>Methylobacteriaceae</taxon>
        <taxon>Methylobacterium</taxon>
    </lineage>
</organism>